<dbReference type="PROSITE" id="PS50850">
    <property type="entry name" value="MFS"/>
    <property type="match status" value="1"/>
</dbReference>
<name>A0ABQ6ZEE6_9GAMM</name>
<evidence type="ECO:0000313" key="11">
    <source>
        <dbReference type="Proteomes" id="UP000781710"/>
    </source>
</evidence>
<evidence type="ECO:0000256" key="3">
    <source>
        <dbReference type="ARBA" id="ARBA00022475"/>
    </source>
</evidence>
<dbReference type="PANTHER" id="PTHR43528">
    <property type="entry name" value="ALPHA-KETOGLUTARATE PERMEASE"/>
    <property type="match status" value="1"/>
</dbReference>
<feature type="transmembrane region" description="Helical" evidence="8">
    <location>
        <begin position="406"/>
        <end position="424"/>
    </location>
</feature>
<dbReference type="EMBL" id="PDWW01000023">
    <property type="protein sequence ID" value="KAF1723825.1"/>
    <property type="molecule type" value="Genomic_DNA"/>
</dbReference>
<feature type="transmembrane region" description="Helical" evidence="8">
    <location>
        <begin position="120"/>
        <end position="145"/>
    </location>
</feature>
<feature type="transmembrane region" description="Helical" evidence="8">
    <location>
        <begin position="312"/>
        <end position="329"/>
    </location>
</feature>
<comment type="subcellular location">
    <subcellularLocation>
        <location evidence="1">Cell membrane</location>
        <topology evidence="1">Multi-pass membrane protein</topology>
    </subcellularLocation>
</comment>
<feature type="transmembrane region" description="Helical" evidence="8">
    <location>
        <begin position="60"/>
        <end position="81"/>
    </location>
</feature>
<keyword evidence="4 8" id="KW-0812">Transmembrane</keyword>
<evidence type="ECO:0000256" key="2">
    <source>
        <dbReference type="ARBA" id="ARBA00022448"/>
    </source>
</evidence>
<dbReference type="InterPro" id="IPR051084">
    <property type="entry name" value="H+-coupled_symporters"/>
</dbReference>
<proteinExistence type="predicted"/>
<evidence type="ECO:0000256" key="1">
    <source>
        <dbReference type="ARBA" id="ARBA00004651"/>
    </source>
</evidence>
<feature type="transmembrane region" description="Helical" evidence="8">
    <location>
        <begin position="284"/>
        <end position="305"/>
    </location>
</feature>
<sequence length="430" mass="45839">MSGEDSVSLRPFNRHDARTLGLSALGGALEFYDFVVFVFFAKALGALFFPPGTEPWLAQLQVYGIFAAGYVARPLGGIVMAHFGDRLGRKRMFTLSVFMMSVPTLLIGLLPTYAQVGVLAPLLLLAMRLVQGIAVGGEVPGAWVFVAEHVPRRRVGIACATLTAGLTAGILIGSLLAAWINTSYTPDEVRAGIWRVPFVLGGVFGFIAVWLRRWLEETPVFVEMRERKLLARQLPVKQVLAAHRPAVLLSMLASWQLTAAIVVIVLLTPTLVQTSFGIGAATAFHGNSVATLALIAGCLAAGWAVDRFGVGRALLAGSLGLGVSAYALYGALVSGHHDQFVAWYALAGFCCGVTGVTPALMVAAFPPEVRFSGLSFSYNVAYAVFGGLTPPMIAWLSTSWGPMAPAHYVAFTCLVGMGVALQWLRQPVSR</sequence>
<feature type="domain" description="Major facilitator superfamily (MFS) profile" evidence="9">
    <location>
        <begin position="19"/>
        <end position="430"/>
    </location>
</feature>
<evidence type="ECO:0000256" key="6">
    <source>
        <dbReference type="ARBA" id="ARBA00022989"/>
    </source>
</evidence>
<accession>A0ABQ6ZEE6</accession>
<keyword evidence="3" id="KW-1003">Cell membrane</keyword>
<feature type="transmembrane region" description="Helical" evidence="8">
    <location>
        <begin position="192"/>
        <end position="211"/>
    </location>
</feature>
<dbReference type="RefSeq" id="WP_162338608.1">
    <property type="nucleotide sequence ID" value="NZ_JBHSRQ010000004.1"/>
</dbReference>
<comment type="caution">
    <text evidence="10">The sequence shown here is derived from an EMBL/GenBank/DDBJ whole genome shotgun (WGS) entry which is preliminary data.</text>
</comment>
<evidence type="ECO:0000256" key="8">
    <source>
        <dbReference type="SAM" id="Phobius"/>
    </source>
</evidence>
<feature type="transmembrane region" description="Helical" evidence="8">
    <location>
        <begin position="247"/>
        <end position="272"/>
    </location>
</feature>
<evidence type="ECO:0000256" key="5">
    <source>
        <dbReference type="ARBA" id="ARBA00022847"/>
    </source>
</evidence>
<dbReference type="InterPro" id="IPR036259">
    <property type="entry name" value="MFS_trans_sf"/>
</dbReference>
<feature type="transmembrane region" description="Helical" evidence="8">
    <location>
        <begin position="341"/>
        <end position="364"/>
    </location>
</feature>
<dbReference type="Proteomes" id="UP000781710">
    <property type="component" value="Unassembled WGS sequence"/>
</dbReference>
<reference evidence="10 11" key="1">
    <citation type="submission" date="2017-10" db="EMBL/GenBank/DDBJ databases">
        <title>Whole genome sequencing of members of genus Pseudoxanthomonas.</title>
        <authorList>
            <person name="Kumar S."/>
            <person name="Bansal K."/>
            <person name="Kaur A."/>
            <person name="Patil P."/>
            <person name="Sharma S."/>
            <person name="Patil P.B."/>
        </authorList>
    </citation>
    <scope>NUCLEOTIDE SEQUENCE [LARGE SCALE GENOMIC DNA]</scope>
    <source>
        <strain evidence="10 11">DSM 17109</strain>
    </source>
</reference>
<dbReference type="SUPFAM" id="SSF103473">
    <property type="entry name" value="MFS general substrate transporter"/>
    <property type="match status" value="1"/>
</dbReference>
<feature type="transmembrane region" description="Helical" evidence="8">
    <location>
        <begin position="20"/>
        <end position="40"/>
    </location>
</feature>
<gene>
    <name evidence="10" type="ORF">CSC78_14645</name>
</gene>
<keyword evidence="11" id="KW-1185">Reference proteome</keyword>
<dbReference type="PANTHER" id="PTHR43528:SF7">
    <property type="entry name" value="MFS TRANSPORTER"/>
    <property type="match status" value="1"/>
</dbReference>
<dbReference type="InterPro" id="IPR020846">
    <property type="entry name" value="MFS_dom"/>
</dbReference>
<evidence type="ECO:0000259" key="9">
    <source>
        <dbReference type="PROSITE" id="PS50850"/>
    </source>
</evidence>
<protein>
    <submittedName>
        <fullName evidence="10">MFS transporter</fullName>
    </submittedName>
</protein>
<evidence type="ECO:0000256" key="7">
    <source>
        <dbReference type="ARBA" id="ARBA00023136"/>
    </source>
</evidence>
<keyword evidence="2" id="KW-0813">Transport</keyword>
<feature type="transmembrane region" description="Helical" evidence="8">
    <location>
        <begin position="157"/>
        <end position="180"/>
    </location>
</feature>
<dbReference type="InterPro" id="IPR011701">
    <property type="entry name" value="MFS"/>
</dbReference>
<evidence type="ECO:0000313" key="10">
    <source>
        <dbReference type="EMBL" id="KAF1723825.1"/>
    </source>
</evidence>
<keyword evidence="7 8" id="KW-0472">Membrane</keyword>
<evidence type="ECO:0000256" key="4">
    <source>
        <dbReference type="ARBA" id="ARBA00022692"/>
    </source>
</evidence>
<dbReference type="Pfam" id="PF07690">
    <property type="entry name" value="MFS_1"/>
    <property type="match status" value="1"/>
</dbReference>
<organism evidence="10 11">
    <name type="scientific">Pseudoxanthomonas japonensis</name>
    <dbReference type="NCBI Taxonomy" id="69284"/>
    <lineage>
        <taxon>Bacteria</taxon>
        <taxon>Pseudomonadati</taxon>
        <taxon>Pseudomonadota</taxon>
        <taxon>Gammaproteobacteria</taxon>
        <taxon>Lysobacterales</taxon>
        <taxon>Lysobacteraceae</taxon>
        <taxon>Pseudoxanthomonas</taxon>
    </lineage>
</organism>
<feature type="transmembrane region" description="Helical" evidence="8">
    <location>
        <begin position="376"/>
        <end position="394"/>
    </location>
</feature>
<keyword evidence="5" id="KW-0769">Symport</keyword>
<keyword evidence="6 8" id="KW-1133">Transmembrane helix</keyword>
<dbReference type="Gene3D" id="1.20.1250.20">
    <property type="entry name" value="MFS general substrate transporter like domains"/>
    <property type="match status" value="2"/>
</dbReference>
<feature type="transmembrane region" description="Helical" evidence="8">
    <location>
        <begin position="93"/>
        <end position="114"/>
    </location>
</feature>